<feature type="transmembrane region" description="Helical" evidence="2">
    <location>
        <begin position="150"/>
        <end position="172"/>
    </location>
</feature>
<dbReference type="InterPro" id="IPR000326">
    <property type="entry name" value="PAP2/HPO"/>
</dbReference>
<dbReference type="InterPro" id="IPR036938">
    <property type="entry name" value="PAP2/HPO_sf"/>
</dbReference>
<feature type="transmembrane region" description="Helical" evidence="2">
    <location>
        <begin position="178"/>
        <end position="196"/>
    </location>
</feature>
<dbReference type="SMART" id="SM00014">
    <property type="entry name" value="acidPPc"/>
    <property type="match status" value="1"/>
</dbReference>
<keyword evidence="2" id="KW-0472">Membrane</keyword>
<sequence>MVWVALMFLVAAVAALTVGVVTRGGVARIDAPTMDWVVSQRTPGLTPIARTVTDFGGTLAMTILAVLTCAWLARRQRWPEFVLTAVVGAGAGLTVLVMKALVGRRRPGVDHLVTETSHSYPSGHTLGTTAVVGVVAAVTVLSLRQRVPRAAVAAVAVLFTLAVGMSRVYLGVHWPTDVLAGWALGTLWTLAGVTLLRRYTARTGAGTADTEPTDTEPATGLSPTARR</sequence>
<evidence type="ECO:0000259" key="3">
    <source>
        <dbReference type="SMART" id="SM00014"/>
    </source>
</evidence>
<keyword evidence="2" id="KW-1133">Transmembrane helix</keyword>
<feature type="transmembrane region" description="Helical" evidence="2">
    <location>
        <begin position="55"/>
        <end position="74"/>
    </location>
</feature>
<dbReference type="AlphaFoldDB" id="A0A7G1KES9"/>
<accession>A0A7G1KES9</accession>
<evidence type="ECO:0000256" key="1">
    <source>
        <dbReference type="SAM" id="MobiDB-lite"/>
    </source>
</evidence>
<evidence type="ECO:0000313" key="5">
    <source>
        <dbReference type="Proteomes" id="UP000516173"/>
    </source>
</evidence>
<dbReference type="KEGG" id="nwl:NWFMUON74_13170"/>
<dbReference type="RefSeq" id="WP_187687071.1">
    <property type="nucleotide sequence ID" value="NZ_AP023396.1"/>
</dbReference>
<name>A0A7G1KES9_9NOCA</name>
<protein>
    <recommendedName>
        <fullName evidence="3">Phosphatidic acid phosphatase type 2/haloperoxidase domain-containing protein</fullName>
    </recommendedName>
</protein>
<dbReference type="PANTHER" id="PTHR14969:SF13">
    <property type="entry name" value="AT30094P"/>
    <property type="match status" value="1"/>
</dbReference>
<dbReference type="Pfam" id="PF01569">
    <property type="entry name" value="PAP2"/>
    <property type="match status" value="1"/>
</dbReference>
<reference evidence="4 5" key="1">
    <citation type="submission" date="2020-08" db="EMBL/GenBank/DDBJ databases">
        <title>Genome Sequencing of Nocardia wallacei strain FMUON74 and assembly.</title>
        <authorList>
            <person name="Toyokawa M."/>
            <person name="Uesaka K."/>
        </authorList>
    </citation>
    <scope>NUCLEOTIDE SEQUENCE [LARGE SCALE GENOMIC DNA]</scope>
    <source>
        <strain evidence="4 5">FMUON74</strain>
    </source>
</reference>
<organism evidence="4 5">
    <name type="scientific">Nocardia wallacei</name>
    <dbReference type="NCBI Taxonomy" id="480035"/>
    <lineage>
        <taxon>Bacteria</taxon>
        <taxon>Bacillati</taxon>
        <taxon>Actinomycetota</taxon>
        <taxon>Actinomycetes</taxon>
        <taxon>Mycobacteriales</taxon>
        <taxon>Nocardiaceae</taxon>
        <taxon>Nocardia</taxon>
    </lineage>
</organism>
<dbReference type="Gene3D" id="1.20.144.10">
    <property type="entry name" value="Phosphatidic acid phosphatase type 2/haloperoxidase"/>
    <property type="match status" value="2"/>
</dbReference>
<proteinExistence type="predicted"/>
<dbReference type="Proteomes" id="UP000516173">
    <property type="component" value="Chromosome"/>
</dbReference>
<gene>
    <name evidence="4" type="ORF">NWFMUON74_13170</name>
</gene>
<feature type="transmembrane region" description="Helical" evidence="2">
    <location>
        <begin position="81"/>
        <end position="102"/>
    </location>
</feature>
<keyword evidence="5" id="KW-1185">Reference proteome</keyword>
<dbReference type="SUPFAM" id="SSF48317">
    <property type="entry name" value="Acid phosphatase/Vanadium-dependent haloperoxidase"/>
    <property type="match status" value="1"/>
</dbReference>
<feature type="domain" description="Phosphatidic acid phosphatase type 2/haloperoxidase" evidence="3">
    <location>
        <begin position="82"/>
        <end position="193"/>
    </location>
</feature>
<dbReference type="EMBL" id="AP023396">
    <property type="protein sequence ID" value="BCK53545.1"/>
    <property type="molecule type" value="Genomic_DNA"/>
</dbReference>
<dbReference type="CDD" id="cd03392">
    <property type="entry name" value="PAP2_like_2"/>
    <property type="match status" value="1"/>
</dbReference>
<dbReference type="PANTHER" id="PTHR14969">
    <property type="entry name" value="SPHINGOSINE-1-PHOSPHATE PHOSPHOHYDROLASE"/>
    <property type="match status" value="1"/>
</dbReference>
<feature type="transmembrane region" description="Helical" evidence="2">
    <location>
        <begin position="122"/>
        <end position="143"/>
    </location>
</feature>
<evidence type="ECO:0000256" key="2">
    <source>
        <dbReference type="SAM" id="Phobius"/>
    </source>
</evidence>
<dbReference type="GeneID" id="80351635"/>
<feature type="region of interest" description="Disordered" evidence="1">
    <location>
        <begin position="204"/>
        <end position="227"/>
    </location>
</feature>
<keyword evidence="2" id="KW-0812">Transmembrane</keyword>
<evidence type="ECO:0000313" key="4">
    <source>
        <dbReference type="EMBL" id="BCK53545.1"/>
    </source>
</evidence>